<dbReference type="AlphaFoldDB" id="A0A5J5DX87"/>
<comment type="similarity">
    <text evidence="2">Belongs to the mannose-6-phosphate isomerase type 1 family.</text>
</comment>
<dbReference type="InterPro" id="IPR011051">
    <property type="entry name" value="RmlC_Cupin_sf"/>
</dbReference>
<evidence type="ECO:0000256" key="1">
    <source>
        <dbReference type="ARBA" id="ARBA00000757"/>
    </source>
</evidence>
<evidence type="ECO:0000313" key="12">
    <source>
        <dbReference type="Proteomes" id="UP000345527"/>
    </source>
</evidence>
<dbReference type="OrthoDB" id="9792649at2"/>
<accession>A0A5J5DX87</accession>
<dbReference type="InterPro" id="IPR016305">
    <property type="entry name" value="Mannose-6-P_Isomerase"/>
</dbReference>
<dbReference type="PANTHER" id="PTHR10309:SF0">
    <property type="entry name" value="MANNOSE-6-PHOSPHATE ISOMERASE"/>
    <property type="match status" value="1"/>
</dbReference>
<evidence type="ECO:0000256" key="7">
    <source>
        <dbReference type="PIRSR" id="PIRSR001480-1"/>
    </source>
</evidence>
<evidence type="ECO:0000313" key="11">
    <source>
        <dbReference type="EMBL" id="KAA8821465.1"/>
    </source>
</evidence>
<dbReference type="EC" id="5.3.1.8" evidence="3"/>
<feature type="binding site" evidence="8">
    <location>
        <position position="133"/>
    </location>
    <ligand>
        <name>Zn(2+)</name>
        <dbReference type="ChEBI" id="CHEBI:29105"/>
    </ligand>
</feature>
<dbReference type="PIRSF" id="PIRSF001480">
    <property type="entry name" value="Mannose-6-phosphate_isomerase"/>
    <property type="match status" value="1"/>
</dbReference>
<dbReference type="GO" id="GO:0008270">
    <property type="term" value="F:zinc ion binding"/>
    <property type="evidence" value="ECO:0007669"/>
    <property type="project" value="InterPro"/>
</dbReference>
<evidence type="ECO:0000256" key="3">
    <source>
        <dbReference type="ARBA" id="ARBA00011956"/>
    </source>
</evidence>
<keyword evidence="13" id="KW-1185">Reference proteome</keyword>
<dbReference type="PRINTS" id="PR00714">
    <property type="entry name" value="MAN6PISMRASE"/>
</dbReference>
<dbReference type="SUPFAM" id="SSF51182">
    <property type="entry name" value="RmlC-like cupins"/>
    <property type="match status" value="1"/>
</dbReference>
<evidence type="ECO:0000256" key="8">
    <source>
        <dbReference type="PIRSR" id="PIRSR001480-2"/>
    </source>
</evidence>
<dbReference type="Proteomes" id="UP000374630">
    <property type="component" value="Unassembled WGS sequence"/>
</dbReference>
<comment type="cofactor">
    <cofactor evidence="8">
        <name>Zn(2+)</name>
        <dbReference type="ChEBI" id="CHEBI:29105"/>
    </cofactor>
    <text evidence="8">Binds 1 zinc ion per subunit.</text>
</comment>
<dbReference type="Pfam" id="PF20511">
    <property type="entry name" value="PMI_typeI_cat"/>
    <property type="match status" value="1"/>
</dbReference>
<dbReference type="GO" id="GO:0005975">
    <property type="term" value="P:carbohydrate metabolic process"/>
    <property type="evidence" value="ECO:0007669"/>
    <property type="project" value="InterPro"/>
</dbReference>
<dbReference type="EMBL" id="RZNZ01000004">
    <property type="protein sequence ID" value="KAA8821281.1"/>
    <property type="molecule type" value="Genomic_DNA"/>
</dbReference>
<keyword evidence="5 8" id="KW-0862">Zinc</keyword>
<feature type="binding site" evidence="8">
    <location>
        <position position="96"/>
    </location>
    <ligand>
        <name>Zn(2+)</name>
        <dbReference type="ChEBI" id="CHEBI:29105"/>
    </ligand>
</feature>
<evidence type="ECO:0000313" key="13">
    <source>
        <dbReference type="Proteomes" id="UP000374630"/>
    </source>
</evidence>
<name>A0A5J5DX87_9BIFI</name>
<dbReference type="InterPro" id="IPR046457">
    <property type="entry name" value="PMI_typeI_cat"/>
</dbReference>
<comment type="catalytic activity">
    <reaction evidence="1">
        <text>D-mannose 6-phosphate = D-fructose 6-phosphate</text>
        <dbReference type="Rhea" id="RHEA:12356"/>
        <dbReference type="ChEBI" id="CHEBI:58735"/>
        <dbReference type="ChEBI" id="CHEBI:61527"/>
        <dbReference type="EC" id="5.3.1.8"/>
    </reaction>
</comment>
<dbReference type="GO" id="GO:0005829">
    <property type="term" value="C:cytosol"/>
    <property type="evidence" value="ECO:0007669"/>
    <property type="project" value="TreeGrafter"/>
</dbReference>
<dbReference type="GO" id="GO:0004476">
    <property type="term" value="F:mannose-6-phosphate isomerase activity"/>
    <property type="evidence" value="ECO:0007669"/>
    <property type="project" value="UniProtKB-EC"/>
</dbReference>
<dbReference type="RefSeq" id="WP_150354921.1">
    <property type="nucleotide sequence ID" value="NZ_RZNZ01000004.1"/>
</dbReference>
<dbReference type="InterPro" id="IPR001250">
    <property type="entry name" value="Man6P_Isoase-1"/>
</dbReference>
<dbReference type="Gene3D" id="1.10.441.10">
    <property type="entry name" value="Phosphomannose Isomerase, domain 2"/>
    <property type="match status" value="1"/>
</dbReference>
<evidence type="ECO:0000256" key="4">
    <source>
        <dbReference type="ARBA" id="ARBA00022723"/>
    </source>
</evidence>
<protein>
    <recommendedName>
        <fullName evidence="3">mannose-6-phosphate isomerase</fullName>
        <ecNumber evidence="3">5.3.1.8</ecNumber>
    </recommendedName>
</protein>
<evidence type="ECO:0000313" key="10">
    <source>
        <dbReference type="EMBL" id="KAA8821281.1"/>
    </source>
</evidence>
<dbReference type="CDD" id="cd07011">
    <property type="entry name" value="cupin_PMI_type_I_N"/>
    <property type="match status" value="1"/>
</dbReference>
<keyword evidence="4 8" id="KW-0479">Metal-binding</keyword>
<dbReference type="GO" id="GO:0009298">
    <property type="term" value="P:GDP-mannose biosynthetic process"/>
    <property type="evidence" value="ECO:0007669"/>
    <property type="project" value="InterPro"/>
</dbReference>
<feature type="domain" description="Phosphomannose isomerase type I catalytic" evidence="9">
    <location>
        <begin position="3"/>
        <end position="147"/>
    </location>
</feature>
<feature type="binding site" evidence="8">
    <location>
        <position position="98"/>
    </location>
    <ligand>
        <name>Zn(2+)</name>
        <dbReference type="ChEBI" id="CHEBI:29105"/>
    </ligand>
</feature>
<keyword evidence="6 11" id="KW-0413">Isomerase</keyword>
<comment type="caution">
    <text evidence="11">The sequence shown here is derived from an EMBL/GenBank/DDBJ whole genome shotgun (WGS) entry which is preliminary data.</text>
</comment>
<evidence type="ECO:0000256" key="5">
    <source>
        <dbReference type="ARBA" id="ARBA00022833"/>
    </source>
</evidence>
<reference evidence="12 13" key="1">
    <citation type="journal article" date="2019" name="Syst. Appl. Microbiol.">
        <title>Characterization of Bifidobacterium species in feaces of the Egyptian fruit bat: Description of B. vespertilionis sp. nov. and B. rousetti sp. nov.</title>
        <authorList>
            <person name="Modesto M."/>
            <person name="Satti M."/>
            <person name="Watanabe K."/>
            <person name="Puglisi E."/>
            <person name="Morelli L."/>
            <person name="Huang C.-H."/>
            <person name="Liou J.-S."/>
            <person name="Miyashita M."/>
            <person name="Tamura T."/>
            <person name="Saito S."/>
            <person name="Mori K."/>
            <person name="Huang L."/>
            <person name="Sciavilla P."/>
            <person name="Sandri C."/>
            <person name="Spiezio C."/>
            <person name="Vitali F."/>
            <person name="Cavalieri D."/>
            <person name="Perpetuini G."/>
            <person name="Tofalo R."/>
            <person name="Bonetti A."/>
            <person name="Arita M."/>
            <person name="Mattarelli P."/>
        </authorList>
    </citation>
    <scope>NUCLEOTIDE SEQUENCE [LARGE SCALE GENOMIC DNA]</scope>
    <source>
        <strain evidence="10 13">RST16</strain>
        <strain evidence="11 12">RST8</strain>
    </source>
</reference>
<proteinExistence type="inferred from homology"/>
<sequence>MISIEPVPKHYAWGSHTRLQDLFGMETGTPLAEMWFSGHASSPSLLRIWDGRAIALDEAIRTDPDFMVGPMSSHVFGPVLPYLFKLISACIPLSLQVHPVGFEARAGYHREQVAGVPADAPERSFRDMLAKHEMVVALEPFQAAVGFMLPDLAAQALAAVGEHPLALRMMRALAGEPDPLADAMMPEAAIAWPPAHRRMFRAFHAAVTAQNSAGRGLSALLEAARLRAASVGGVPSRIGMAIDNACKAARAFSDDPSALALLMMNPVRLDPGEAVFIPAGVPHEYIRGTGAEIMTNSDNVLRAGMTVKRRDIPNLLRSLDCQPSAPIDPQTCLQPPTSAPSATVPSATLYRPPVDEFMLAYGHVGDWRVGDAGLAANEVVSGDAGLPQGPRVLLCCEGRVRCADGMGERALERGEAVFVPAGAGRLDIGSDAGATGAYLLASTPF</sequence>
<evidence type="ECO:0000259" key="9">
    <source>
        <dbReference type="Pfam" id="PF20511"/>
    </source>
</evidence>
<organism evidence="11 12">
    <name type="scientific">Bifidobacterium vespertilionis</name>
    <dbReference type="NCBI Taxonomy" id="2562524"/>
    <lineage>
        <taxon>Bacteria</taxon>
        <taxon>Bacillati</taxon>
        <taxon>Actinomycetota</taxon>
        <taxon>Actinomycetes</taxon>
        <taxon>Bifidobacteriales</taxon>
        <taxon>Bifidobacteriaceae</taxon>
        <taxon>Bifidobacterium</taxon>
    </lineage>
</organism>
<evidence type="ECO:0000256" key="2">
    <source>
        <dbReference type="ARBA" id="ARBA00010772"/>
    </source>
</evidence>
<evidence type="ECO:0000256" key="6">
    <source>
        <dbReference type="ARBA" id="ARBA00023235"/>
    </source>
</evidence>
<feature type="active site" evidence="7">
    <location>
        <position position="302"/>
    </location>
</feature>
<dbReference type="EMBL" id="RZOA01000028">
    <property type="protein sequence ID" value="KAA8821465.1"/>
    <property type="molecule type" value="Genomic_DNA"/>
</dbReference>
<dbReference type="NCBIfam" id="TIGR00218">
    <property type="entry name" value="manA"/>
    <property type="match status" value="1"/>
</dbReference>
<dbReference type="InterPro" id="IPR014710">
    <property type="entry name" value="RmlC-like_jellyroll"/>
</dbReference>
<dbReference type="Gene3D" id="2.60.120.10">
    <property type="entry name" value="Jelly Rolls"/>
    <property type="match status" value="2"/>
</dbReference>
<gene>
    <name evidence="11" type="primary">manA</name>
    <name evidence="11" type="ORF">EM848_10695</name>
    <name evidence="10" type="ORF">EMO90_03735</name>
</gene>
<dbReference type="PANTHER" id="PTHR10309">
    <property type="entry name" value="MANNOSE-6-PHOSPHATE ISOMERASE"/>
    <property type="match status" value="1"/>
</dbReference>
<feature type="binding site" evidence="8">
    <location>
        <position position="283"/>
    </location>
    <ligand>
        <name>Zn(2+)</name>
        <dbReference type="ChEBI" id="CHEBI:29105"/>
    </ligand>
</feature>
<dbReference type="Proteomes" id="UP000345527">
    <property type="component" value="Unassembled WGS sequence"/>
</dbReference>